<keyword evidence="2" id="KW-1185">Reference proteome</keyword>
<gene>
    <name evidence="1" type="ORF">ACFYKT_01875</name>
</gene>
<dbReference type="Proteomes" id="UP001601058">
    <property type="component" value="Unassembled WGS sequence"/>
</dbReference>
<evidence type="ECO:0000313" key="2">
    <source>
        <dbReference type="Proteomes" id="UP001601058"/>
    </source>
</evidence>
<dbReference type="EMBL" id="JBIACJ010000001">
    <property type="protein sequence ID" value="MFE8695098.1"/>
    <property type="molecule type" value="Genomic_DNA"/>
</dbReference>
<name>A0ABW6JTA9_9BACI</name>
<protein>
    <submittedName>
        <fullName evidence="1">Uncharacterized protein</fullName>
    </submittedName>
</protein>
<accession>A0ABW6JTA9</accession>
<proteinExistence type="predicted"/>
<evidence type="ECO:0000313" key="1">
    <source>
        <dbReference type="EMBL" id="MFE8695098.1"/>
    </source>
</evidence>
<dbReference type="RefSeq" id="WP_389214598.1">
    <property type="nucleotide sequence ID" value="NZ_JBIACJ010000001.1"/>
</dbReference>
<organism evidence="1 2">
    <name type="scientific">Cytobacillus mangrovibacter</name>
    <dbReference type="NCBI Taxonomy" id="3299024"/>
    <lineage>
        <taxon>Bacteria</taxon>
        <taxon>Bacillati</taxon>
        <taxon>Bacillota</taxon>
        <taxon>Bacilli</taxon>
        <taxon>Bacillales</taxon>
        <taxon>Bacillaceae</taxon>
        <taxon>Cytobacillus</taxon>
    </lineage>
</organism>
<sequence length="131" mass="14348">MANLDKSNLKISVNGKELNGEKAREYAEKITKTVSESFSGLLSNNLGNLTSKTMNGNFSNMLKPFNNLNSLLKQSSSVNPGIQNMIPALSKMLPVFETSDDHKKLKLSLNGVSLLDIDLTDLTSNNSKEEE</sequence>
<comment type="caution">
    <text evidence="1">The sequence shown here is derived from an EMBL/GenBank/DDBJ whole genome shotgun (WGS) entry which is preliminary data.</text>
</comment>
<reference evidence="1 2" key="1">
    <citation type="submission" date="2024-08" db="EMBL/GenBank/DDBJ databases">
        <title>Two novel Cytobacillus novel species.</title>
        <authorList>
            <person name="Liu G."/>
        </authorList>
    </citation>
    <scope>NUCLEOTIDE SEQUENCE [LARGE SCALE GENOMIC DNA]</scope>
    <source>
        <strain evidence="1 2">FJAT-53684</strain>
    </source>
</reference>